<comment type="function">
    <text evidence="1 6">Required for the transposition of the insertion element.</text>
</comment>
<dbReference type="AlphaFoldDB" id="A0A0E4H3T4"/>
<evidence type="ECO:0000256" key="3">
    <source>
        <dbReference type="ARBA" id="ARBA00022578"/>
    </source>
</evidence>
<evidence type="ECO:0000256" key="5">
    <source>
        <dbReference type="ARBA" id="ARBA00023172"/>
    </source>
</evidence>
<comment type="similarity">
    <text evidence="2 6">Belongs to the transposase mutator family.</text>
</comment>
<gene>
    <name evidence="7" type="ORF">BN1232_04903</name>
</gene>
<name>A0A0E4H3T4_MYCLN</name>
<keyword evidence="6" id="KW-0814">Transposable element</keyword>
<evidence type="ECO:0000256" key="4">
    <source>
        <dbReference type="ARBA" id="ARBA00023125"/>
    </source>
</evidence>
<proteinExistence type="inferred from homology"/>
<dbReference type="Pfam" id="PF00872">
    <property type="entry name" value="Transposase_mut"/>
    <property type="match status" value="1"/>
</dbReference>
<evidence type="ECO:0000256" key="1">
    <source>
        <dbReference type="ARBA" id="ARBA00002190"/>
    </source>
</evidence>
<dbReference type="GO" id="GO:0003677">
    <property type="term" value="F:DNA binding"/>
    <property type="evidence" value="ECO:0007669"/>
    <property type="project" value="UniProtKB-UniRule"/>
</dbReference>
<evidence type="ECO:0000256" key="2">
    <source>
        <dbReference type="ARBA" id="ARBA00010961"/>
    </source>
</evidence>
<protein>
    <recommendedName>
        <fullName evidence="6">Mutator family transposase</fullName>
    </recommendedName>
</protein>
<dbReference type="InterPro" id="IPR001207">
    <property type="entry name" value="Transposase_mutator"/>
</dbReference>
<dbReference type="EMBL" id="CTEE01000001">
    <property type="protein sequence ID" value="CQD20372.1"/>
    <property type="molecule type" value="Genomic_DNA"/>
</dbReference>
<dbReference type="STRING" id="141349.BN1232_04903"/>
<reference evidence="7 8" key="1">
    <citation type="submission" date="2015-03" db="EMBL/GenBank/DDBJ databases">
        <authorList>
            <person name="Urmite Genomes"/>
        </authorList>
    </citation>
    <scope>NUCLEOTIDE SEQUENCE [LARGE SCALE GENOMIC DNA]</scope>
    <source>
        <strain evidence="7 8">CSUR P1491</strain>
    </source>
</reference>
<keyword evidence="4 6" id="KW-0238">DNA-binding</keyword>
<dbReference type="Proteomes" id="UP000199251">
    <property type="component" value="Unassembled WGS sequence"/>
</dbReference>
<evidence type="ECO:0000313" key="8">
    <source>
        <dbReference type="Proteomes" id="UP000199251"/>
    </source>
</evidence>
<dbReference type="PANTHER" id="PTHR33217:SF7">
    <property type="entry name" value="TRANSPOSASE FOR INSERTION SEQUENCE ELEMENT IS1081"/>
    <property type="match status" value="1"/>
</dbReference>
<accession>A0A0E4H3T4</accession>
<organism evidence="7 8">
    <name type="scientific">Mycobacterium lentiflavum</name>
    <dbReference type="NCBI Taxonomy" id="141349"/>
    <lineage>
        <taxon>Bacteria</taxon>
        <taxon>Bacillati</taxon>
        <taxon>Actinomycetota</taxon>
        <taxon>Actinomycetes</taxon>
        <taxon>Mycobacteriales</taxon>
        <taxon>Mycobacteriaceae</taxon>
        <taxon>Mycobacterium</taxon>
        <taxon>Mycobacterium simiae complex</taxon>
    </lineage>
</organism>
<dbReference type="PANTHER" id="PTHR33217">
    <property type="entry name" value="TRANSPOSASE FOR INSERTION SEQUENCE ELEMENT IS1081"/>
    <property type="match status" value="1"/>
</dbReference>
<dbReference type="GO" id="GO:0006313">
    <property type="term" value="P:DNA transposition"/>
    <property type="evidence" value="ECO:0007669"/>
    <property type="project" value="UniProtKB-UniRule"/>
</dbReference>
<dbReference type="GO" id="GO:0004803">
    <property type="term" value="F:transposase activity"/>
    <property type="evidence" value="ECO:0007669"/>
    <property type="project" value="UniProtKB-UniRule"/>
</dbReference>
<keyword evidence="5 6" id="KW-0233">DNA recombination</keyword>
<sequence length="123" mass="13419">MWPFLTSVVATCYLLGVSTRRMERLVESLGVTRLSKSQVSEMAKELDEAVEAFRTRPLDAGPYTFVAADALVLKVREAGRVVGVHTLIATGVNAEGYREILGVAVSSAEDGAGWLAFFRRRLS</sequence>
<evidence type="ECO:0000256" key="6">
    <source>
        <dbReference type="RuleBase" id="RU365089"/>
    </source>
</evidence>
<evidence type="ECO:0000313" key="7">
    <source>
        <dbReference type="EMBL" id="CQD20372.1"/>
    </source>
</evidence>
<keyword evidence="3 6" id="KW-0815">Transposition</keyword>